<name>A0A662D2G0_UNCAE</name>
<proteinExistence type="predicted"/>
<accession>A0A662D2G0</accession>
<evidence type="ECO:0000313" key="2">
    <source>
        <dbReference type="Proteomes" id="UP000277457"/>
    </source>
</evidence>
<organism evidence="1 2">
    <name type="scientific">Aerophobetes bacterium</name>
    <dbReference type="NCBI Taxonomy" id="2030807"/>
    <lineage>
        <taxon>Bacteria</taxon>
        <taxon>Candidatus Aerophobota</taxon>
    </lineage>
</organism>
<evidence type="ECO:0000313" key="1">
    <source>
        <dbReference type="EMBL" id="RLE06700.1"/>
    </source>
</evidence>
<sequence length="59" mass="6572">CEKIENKNINVIGGKYDRVVKPEEIRELAKCANTEAKFFSVNHFGVLFTDVVASSLSVL</sequence>
<comment type="caution">
    <text evidence="1">The sequence shown here is derived from an EMBL/GenBank/DDBJ whole genome shotgun (WGS) entry which is preliminary data.</text>
</comment>
<dbReference type="EMBL" id="QMPY01000158">
    <property type="protein sequence ID" value="RLE06700.1"/>
    <property type="molecule type" value="Genomic_DNA"/>
</dbReference>
<dbReference type="AlphaFoldDB" id="A0A662D2G0"/>
<feature type="non-terminal residue" evidence="1">
    <location>
        <position position="1"/>
    </location>
</feature>
<dbReference type="Proteomes" id="UP000277457">
    <property type="component" value="Unassembled WGS sequence"/>
</dbReference>
<gene>
    <name evidence="1" type="ORF">DRZ78_04250</name>
</gene>
<reference evidence="1 2" key="1">
    <citation type="submission" date="2018-06" db="EMBL/GenBank/DDBJ databases">
        <title>Extensive metabolic versatility and redundancy in microbially diverse, dynamic hydrothermal sediments.</title>
        <authorList>
            <person name="Dombrowski N."/>
            <person name="Teske A."/>
            <person name="Baker B.J."/>
        </authorList>
    </citation>
    <scope>NUCLEOTIDE SEQUENCE [LARGE SCALE GENOMIC DNA]</scope>
    <source>
        <strain evidence="1">B7_G13</strain>
    </source>
</reference>
<protein>
    <submittedName>
        <fullName evidence="1">Uncharacterized protein</fullName>
    </submittedName>
</protein>